<accession>A0A1I0I7G4</accession>
<dbReference type="InterPro" id="IPR050624">
    <property type="entry name" value="HTH-type_Tx_Regulator"/>
</dbReference>
<dbReference type="InterPro" id="IPR001647">
    <property type="entry name" value="HTH_TetR"/>
</dbReference>
<evidence type="ECO:0000313" key="4">
    <source>
        <dbReference type="EMBL" id="SET91869.1"/>
    </source>
</evidence>
<evidence type="ECO:0000313" key="5">
    <source>
        <dbReference type="Proteomes" id="UP000198508"/>
    </source>
</evidence>
<dbReference type="Pfam" id="PF00440">
    <property type="entry name" value="TetR_N"/>
    <property type="match status" value="1"/>
</dbReference>
<dbReference type="InterPro" id="IPR009057">
    <property type="entry name" value="Homeodomain-like_sf"/>
</dbReference>
<dbReference type="AlphaFoldDB" id="A0A1I0I7G4"/>
<dbReference type="GeneID" id="93279442"/>
<dbReference type="PANTHER" id="PTHR43479">
    <property type="entry name" value="ACREF/ENVCD OPERON REPRESSOR-RELATED"/>
    <property type="match status" value="1"/>
</dbReference>
<dbReference type="Proteomes" id="UP000198508">
    <property type="component" value="Unassembled WGS sequence"/>
</dbReference>
<keyword evidence="5" id="KW-1185">Reference proteome</keyword>
<sequence length="198" mass="22802">MELTNRQKQAMTTKRKLLYTAYELIREQGYPALTIRRLCEKSGVSTGAFYHHYSSKEDLIAQGFASYDVVLTEFLESYEEPDPVKAIRHIVLSLNQYIYDNGAQFAKELYISQLSIKDSYITRKDRSYYLAVLNYVEQAMDQGLFHSTMNAGGITDFLLRVGRGTILDWCLHDYAYDLMEQSARDLDFLLDNLTAGRG</sequence>
<reference evidence="5" key="1">
    <citation type="submission" date="2016-10" db="EMBL/GenBank/DDBJ databases">
        <authorList>
            <person name="Varghese N."/>
            <person name="Submissions S."/>
        </authorList>
    </citation>
    <scope>NUCLEOTIDE SEQUENCE [LARGE SCALE GENOMIC DNA]</scope>
    <source>
        <strain evidence="5">NLAE-zl-G277</strain>
    </source>
</reference>
<dbReference type="PANTHER" id="PTHR43479:SF11">
    <property type="entry name" value="ACREF_ENVCD OPERON REPRESSOR-RELATED"/>
    <property type="match status" value="1"/>
</dbReference>
<keyword evidence="1 2" id="KW-0238">DNA-binding</keyword>
<dbReference type="InterPro" id="IPR036271">
    <property type="entry name" value="Tet_transcr_reg_TetR-rel_C_sf"/>
</dbReference>
<evidence type="ECO:0000259" key="3">
    <source>
        <dbReference type="PROSITE" id="PS50977"/>
    </source>
</evidence>
<organism evidence="4 5">
    <name type="scientific">Enterocloster lavalensis</name>
    <dbReference type="NCBI Taxonomy" id="460384"/>
    <lineage>
        <taxon>Bacteria</taxon>
        <taxon>Bacillati</taxon>
        <taxon>Bacillota</taxon>
        <taxon>Clostridia</taxon>
        <taxon>Lachnospirales</taxon>
        <taxon>Lachnospiraceae</taxon>
        <taxon>Enterocloster</taxon>
    </lineage>
</organism>
<feature type="DNA-binding region" description="H-T-H motif" evidence="2">
    <location>
        <begin position="34"/>
        <end position="53"/>
    </location>
</feature>
<dbReference type="GO" id="GO:0003677">
    <property type="term" value="F:DNA binding"/>
    <property type="evidence" value="ECO:0007669"/>
    <property type="project" value="UniProtKB-UniRule"/>
</dbReference>
<proteinExistence type="predicted"/>
<dbReference type="STRING" id="460384.SAMN05216313_11974"/>
<dbReference type="EMBL" id="FOIM01000019">
    <property type="protein sequence ID" value="SET91869.1"/>
    <property type="molecule type" value="Genomic_DNA"/>
</dbReference>
<dbReference type="SUPFAM" id="SSF48498">
    <property type="entry name" value="Tetracyclin repressor-like, C-terminal domain"/>
    <property type="match status" value="1"/>
</dbReference>
<dbReference type="SUPFAM" id="SSF46689">
    <property type="entry name" value="Homeodomain-like"/>
    <property type="match status" value="1"/>
</dbReference>
<dbReference type="PRINTS" id="PR00455">
    <property type="entry name" value="HTHTETR"/>
</dbReference>
<name>A0A1I0I7G4_9FIRM</name>
<feature type="domain" description="HTH tetR-type" evidence="3">
    <location>
        <begin position="11"/>
        <end position="71"/>
    </location>
</feature>
<evidence type="ECO:0000256" key="2">
    <source>
        <dbReference type="PROSITE-ProRule" id="PRU00335"/>
    </source>
</evidence>
<dbReference type="RefSeq" id="WP_092366451.1">
    <property type="nucleotide sequence ID" value="NZ_DAINWJ010000348.1"/>
</dbReference>
<protein>
    <submittedName>
        <fullName evidence="4">Transcriptional regulator, TetR family</fullName>
    </submittedName>
</protein>
<gene>
    <name evidence="4" type="ORF">SAMN05216313_11974</name>
</gene>
<evidence type="ECO:0000256" key="1">
    <source>
        <dbReference type="ARBA" id="ARBA00023125"/>
    </source>
</evidence>
<dbReference type="PROSITE" id="PS50977">
    <property type="entry name" value="HTH_TETR_2"/>
    <property type="match status" value="1"/>
</dbReference>
<dbReference type="Gene3D" id="1.10.357.10">
    <property type="entry name" value="Tetracycline Repressor, domain 2"/>
    <property type="match status" value="1"/>
</dbReference>